<evidence type="ECO:0000313" key="4">
    <source>
        <dbReference type="Proteomes" id="UP000243591"/>
    </source>
</evidence>
<organism evidence="2 4">
    <name type="scientific">Brochothrix thermosphacta</name>
    <name type="common">Microbacterium thermosphactum</name>
    <dbReference type="NCBI Taxonomy" id="2756"/>
    <lineage>
        <taxon>Bacteria</taxon>
        <taxon>Bacillati</taxon>
        <taxon>Bacillota</taxon>
        <taxon>Bacilli</taxon>
        <taxon>Bacillales</taxon>
        <taxon>Listeriaceae</taxon>
        <taxon>Brochothrix</taxon>
    </lineage>
</organism>
<sequence>MDDCLLCGGSSETVSWTLFFKTTAICKKCRIRFKKWEAQSETPLMKRNERFLMKQSGLQLKIHSLYEYDETAQSFMTQFKYQEDWLLAGCFRKEVRQLLQLHKSKAVIVPIPQAERSKRFFNQTEALLNETKMSYEPILMTNSAKRQARKTRINRLTATDEFECIRTCSRTQALLFDDVCTTGATLYRAQRCLLKQGIEVIGACVLFRVKK</sequence>
<evidence type="ECO:0000313" key="5">
    <source>
        <dbReference type="Proteomes" id="UP000270190"/>
    </source>
</evidence>
<dbReference type="AlphaFoldDB" id="A0A1D2JY20"/>
<dbReference type="STRING" id="2756.BFR44_10000"/>
<dbReference type="GeneID" id="66537161"/>
<dbReference type="PANTHER" id="PTHR47505:SF1">
    <property type="entry name" value="DNA UTILIZATION PROTEIN YHGH"/>
    <property type="match status" value="1"/>
</dbReference>
<dbReference type="RefSeq" id="WP_069125943.1">
    <property type="nucleotide sequence ID" value="NZ_CBCPHX010000006.1"/>
</dbReference>
<comment type="similarity">
    <text evidence="1">Belongs to the ComF/GntX family.</text>
</comment>
<dbReference type="PANTHER" id="PTHR47505">
    <property type="entry name" value="DNA UTILIZATION PROTEIN YHGH"/>
    <property type="match status" value="1"/>
</dbReference>
<dbReference type="InterPro" id="IPR029057">
    <property type="entry name" value="PRTase-like"/>
</dbReference>
<accession>A0A1D2JY20</accession>
<dbReference type="SUPFAM" id="SSF53271">
    <property type="entry name" value="PRTase-like"/>
    <property type="match status" value="1"/>
</dbReference>
<dbReference type="Proteomes" id="UP000270190">
    <property type="component" value="Unassembled WGS sequence"/>
</dbReference>
<proteinExistence type="inferred from homology"/>
<name>A0A1D2JY20_BROTH</name>
<dbReference type="EMBL" id="CP023483">
    <property type="protein sequence ID" value="ATF26167.1"/>
    <property type="molecule type" value="Genomic_DNA"/>
</dbReference>
<dbReference type="KEGG" id="bths:CNY62_07050"/>
<evidence type="ECO:0000313" key="3">
    <source>
        <dbReference type="EMBL" id="SPP30208.1"/>
    </source>
</evidence>
<dbReference type="OrthoDB" id="9779910at2"/>
<evidence type="ECO:0000313" key="2">
    <source>
        <dbReference type="EMBL" id="ATF26167.1"/>
    </source>
</evidence>
<reference evidence="5" key="2">
    <citation type="submission" date="2018-04" db="EMBL/GenBank/DDBJ databases">
        <authorList>
            <person name="Illikoud N."/>
        </authorList>
    </citation>
    <scope>NUCLEOTIDE SEQUENCE [LARGE SCALE GENOMIC DNA]</scope>
</reference>
<dbReference type="InterPro" id="IPR051910">
    <property type="entry name" value="ComF/GntX_DNA_util-trans"/>
</dbReference>
<dbReference type="CDD" id="cd06223">
    <property type="entry name" value="PRTases_typeI"/>
    <property type="match status" value="1"/>
</dbReference>
<reference evidence="2 4" key="1">
    <citation type="submission" date="2017-09" db="EMBL/GenBank/DDBJ databases">
        <title>Complete Genome Sequences of Two Strains of the Meat Spoilage Bacterium Brochothrix thermosphacta Isolated from Ground Chicken.</title>
        <authorList>
            <person name="Paoli G.C."/>
            <person name="Wijey C."/>
            <person name="Chen C.-Y."/>
            <person name="Nguyen L."/>
            <person name="Yan X."/>
            <person name="Irwin P.L."/>
        </authorList>
    </citation>
    <scope>NUCLEOTIDE SEQUENCE [LARGE SCALE GENOMIC DNA]</scope>
    <source>
        <strain evidence="2 4">BI</strain>
    </source>
</reference>
<dbReference type="Gene3D" id="3.40.50.2020">
    <property type="match status" value="1"/>
</dbReference>
<dbReference type="Proteomes" id="UP000243591">
    <property type="component" value="Chromosome"/>
</dbReference>
<evidence type="ECO:0000256" key="1">
    <source>
        <dbReference type="ARBA" id="ARBA00008007"/>
    </source>
</evidence>
<dbReference type="EMBL" id="OUNC01000067">
    <property type="protein sequence ID" value="SPP30208.1"/>
    <property type="molecule type" value="Genomic_DNA"/>
</dbReference>
<reference evidence="3" key="3">
    <citation type="submission" date="2018-04" db="EMBL/GenBank/DDBJ databases">
        <authorList>
            <person name="Go L.Y."/>
            <person name="Mitchell J.A."/>
        </authorList>
    </citation>
    <scope>NUCLEOTIDE SEQUENCE</scope>
    <source>
        <strain evidence="3">BSAS1 3</strain>
    </source>
</reference>
<dbReference type="InterPro" id="IPR000836">
    <property type="entry name" value="PRTase_dom"/>
</dbReference>
<protein>
    <submittedName>
        <fullName evidence="3">Putative ComF operon protein 3</fullName>
    </submittedName>
</protein>
<keyword evidence="4" id="KW-1185">Reference proteome</keyword>
<gene>
    <name evidence="3" type="ORF">BTBSAS_70059</name>
    <name evidence="2" type="ORF">CNY62_07050</name>
</gene>